<dbReference type="Pfam" id="PF07702">
    <property type="entry name" value="UTRA"/>
    <property type="match status" value="1"/>
</dbReference>
<keyword evidence="3" id="KW-0804">Transcription</keyword>
<dbReference type="InterPro" id="IPR050679">
    <property type="entry name" value="Bact_HTH_transcr_reg"/>
</dbReference>
<dbReference type="SMART" id="SM00345">
    <property type="entry name" value="HTH_GNTR"/>
    <property type="match status" value="1"/>
</dbReference>
<dbReference type="Gene3D" id="1.10.10.10">
    <property type="entry name" value="Winged helix-like DNA-binding domain superfamily/Winged helix DNA-binding domain"/>
    <property type="match status" value="1"/>
</dbReference>
<dbReference type="InterPro" id="IPR000524">
    <property type="entry name" value="Tscrpt_reg_HTH_GntR"/>
</dbReference>
<keyword evidence="1" id="KW-0805">Transcription regulation</keyword>
<evidence type="ECO:0000259" key="5">
    <source>
        <dbReference type="PROSITE" id="PS50949"/>
    </source>
</evidence>
<evidence type="ECO:0000256" key="1">
    <source>
        <dbReference type="ARBA" id="ARBA00023015"/>
    </source>
</evidence>
<dbReference type="GO" id="GO:0003677">
    <property type="term" value="F:DNA binding"/>
    <property type="evidence" value="ECO:0007669"/>
    <property type="project" value="UniProtKB-KW"/>
</dbReference>
<dbReference type="InterPro" id="IPR036390">
    <property type="entry name" value="WH_DNA-bd_sf"/>
</dbReference>
<gene>
    <name evidence="6" type="ORF">EZ313_16860</name>
</gene>
<organism evidence="6 7">
    <name type="scientific">Ramlibacter henchirensis</name>
    <dbReference type="NCBI Taxonomy" id="204072"/>
    <lineage>
        <taxon>Bacteria</taxon>
        <taxon>Pseudomonadati</taxon>
        <taxon>Pseudomonadota</taxon>
        <taxon>Betaproteobacteria</taxon>
        <taxon>Burkholderiales</taxon>
        <taxon>Comamonadaceae</taxon>
        <taxon>Ramlibacter</taxon>
    </lineage>
</organism>
<dbReference type="InterPro" id="IPR028978">
    <property type="entry name" value="Chorismate_lyase_/UTRA_dom_sf"/>
</dbReference>
<feature type="domain" description="HTH gntR-type" evidence="5">
    <location>
        <begin position="18"/>
        <end position="86"/>
    </location>
</feature>
<evidence type="ECO:0000256" key="4">
    <source>
        <dbReference type="SAM" id="MobiDB-lite"/>
    </source>
</evidence>
<dbReference type="SUPFAM" id="SSF46785">
    <property type="entry name" value="Winged helix' DNA-binding domain"/>
    <property type="match status" value="1"/>
</dbReference>
<feature type="region of interest" description="Disordered" evidence="4">
    <location>
        <begin position="260"/>
        <end position="287"/>
    </location>
</feature>
<dbReference type="PANTHER" id="PTHR44846">
    <property type="entry name" value="MANNOSYL-D-GLYCERATE TRANSPORT/METABOLISM SYSTEM REPRESSOR MNGR-RELATED"/>
    <property type="match status" value="1"/>
</dbReference>
<dbReference type="AlphaFoldDB" id="A0A4Z0BY10"/>
<dbReference type="PANTHER" id="PTHR44846:SF1">
    <property type="entry name" value="MANNOSYL-D-GLYCERATE TRANSPORT_METABOLISM SYSTEM REPRESSOR MNGR-RELATED"/>
    <property type="match status" value="1"/>
</dbReference>
<evidence type="ECO:0000256" key="2">
    <source>
        <dbReference type="ARBA" id="ARBA00023125"/>
    </source>
</evidence>
<evidence type="ECO:0000313" key="7">
    <source>
        <dbReference type="Proteomes" id="UP000298180"/>
    </source>
</evidence>
<protein>
    <submittedName>
        <fullName evidence="6">GntR family transcriptional regulator</fullName>
    </submittedName>
</protein>
<sequence length="287" mass="31169">MNQFISSRETAVARSAGMALHRQLFMVLRDEIARGVYADAGALPKEEDLCARFGVSRITVRRALADLAVLGLVERRHGRGTYVTGGPQQVRSMPTLGVLDSLRKVAVETEVRVLHTQRVAPFPDIAALLRLAAGEPALHVFRVRSSNGVPIMFTEAWVPGSVGKRITPAAMRKGALYEIMQDLGVQFGRVVQEISAQAASPDVAAHLQVELGAPLIKLVRLMHDRDARPVQHLTALLSPERSRILMDIPGDKINTLDAGRIVHDSPAGPGKDPLRTGTRTPSEGLKK</sequence>
<dbReference type="EMBL" id="SMLM01000002">
    <property type="protein sequence ID" value="TFZ02905.1"/>
    <property type="molecule type" value="Genomic_DNA"/>
</dbReference>
<dbReference type="PROSITE" id="PS50949">
    <property type="entry name" value="HTH_GNTR"/>
    <property type="match status" value="1"/>
</dbReference>
<keyword evidence="7" id="KW-1185">Reference proteome</keyword>
<dbReference type="InterPro" id="IPR036388">
    <property type="entry name" value="WH-like_DNA-bd_sf"/>
</dbReference>
<dbReference type="CDD" id="cd07377">
    <property type="entry name" value="WHTH_GntR"/>
    <property type="match status" value="1"/>
</dbReference>
<evidence type="ECO:0000256" key="3">
    <source>
        <dbReference type="ARBA" id="ARBA00023163"/>
    </source>
</evidence>
<reference evidence="6 7" key="1">
    <citation type="submission" date="2019-03" db="EMBL/GenBank/DDBJ databases">
        <title>Ramlibacter henchirensis DSM 14656, whole genome shotgun sequence.</title>
        <authorList>
            <person name="Zhang X."/>
            <person name="Feng G."/>
            <person name="Zhu H."/>
        </authorList>
    </citation>
    <scope>NUCLEOTIDE SEQUENCE [LARGE SCALE GENOMIC DNA]</scope>
    <source>
        <strain evidence="6 7">DSM 14656</strain>
    </source>
</reference>
<evidence type="ECO:0000313" key="6">
    <source>
        <dbReference type="EMBL" id="TFZ02905.1"/>
    </source>
</evidence>
<dbReference type="SUPFAM" id="SSF64288">
    <property type="entry name" value="Chorismate lyase-like"/>
    <property type="match status" value="1"/>
</dbReference>
<dbReference type="Pfam" id="PF00392">
    <property type="entry name" value="GntR"/>
    <property type="match status" value="1"/>
</dbReference>
<dbReference type="SMART" id="SM00866">
    <property type="entry name" value="UTRA"/>
    <property type="match status" value="1"/>
</dbReference>
<comment type="caution">
    <text evidence="6">The sequence shown here is derived from an EMBL/GenBank/DDBJ whole genome shotgun (WGS) entry which is preliminary data.</text>
</comment>
<dbReference type="GO" id="GO:0045892">
    <property type="term" value="P:negative regulation of DNA-templated transcription"/>
    <property type="evidence" value="ECO:0007669"/>
    <property type="project" value="TreeGrafter"/>
</dbReference>
<dbReference type="RefSeq" id="WP_135264429.1">
    <property type="nucleotide sequence ID" value="NZ_SMLM01000002.1"/>
</dbReference>
<dbReference type="OrthoDB" id="8584262at2"/>
<dbReference type="Gene3D" id="3.40.1410.10">
    <property type="entry name" value="Chorismate lyase-like"/>
    <property type="match status" value="1"/>
</dbReference>
<dbReference type="Proteomes" id="UP000298180">
    <property type="component" value="Unassembled WGS sequence"/>
</dbReference>
<dbReference type="GO" id="GO:0003700">
    <property type="term" value="F:DNA-binding transcription factor activity"/>
    <property type="evidence" value="ECO:0007669"/>
    <property type="project" value="InterPro"/>
</dbReference>
<dbReference type="InterPro" id="IPR011663">
    <property type="entry name" value="UTRA"/>
</dbReference>
<proteinExistence type="predicted"/>
<dbReference type="PRINTS" id="PR00035">
    <property type="entry name" value="HTHGNTR"/>
</dbReference>
<name>A0A4Z0BY10_9BURK</name>
<accession>A0A4Z0BY10</accession>
<keyword evidence="2" id="KW-0238">DNA-binding</keyword>